<dbReference type="InterPro" id="IPR006166">
    <property type="entry name" value="ERCC4_domain"/>
</dbReference>
<comment type="function">
    <text evidence="13">Interacts with EME1 to form a DNA structure-specific endonuclease with substrate preference for branched DNA structures with a 5'-end at the branch nick. Typical substrates include 3'-flap structures, D-loops, replication forks and nicked Holliday junctions. May be required in mitosis for the processing of stalled or collapsed replication fork intermediates. May be required in meiosis for the repair of meiosis-specific double strand breaks subsequent to single-end invasion (SEI).</text>
</comment>
<keyword evidence="10 13" id="KW-0233">DNA recombination</keyword>
<evidence type="ECO:0000256" key="9">
    <source>
        <dbReference type="ARBA" id="ARBA00022842"/>
    </source>
</evidence>
<dbReference type="GO" id="GO:0031297">
    <property type="term" value="P:replication fork processing"/>
    <property type="evidence" value="ECO:0007669"/>
    <property type="project" value="UniProtKB-ARBA"/>
</dbReference>
<dbReference type="Gene3D" id="1.10.10.10">
    <property type="entry name" value="Winged helix-like DNA-binding domain superfamily/Winged helix DNA-binding domain"/>
    <property type="match status" value="1"/>
</dbReference>
<keyword evidence="7 13" id="KW-0227">DNA damage</keyword>
<evidence type="ECO:0000256" key="7">
    <source>
        <dbReference type="ARBA" id="ARBA00022763"/>
    </source>
</evidence>
<evidence type="ECO:0000256" key="1">
    <source>
        <dbReference type="ARBA" id="ARBA00001946"/>
    </source>
</evidence>
<dbReference type="GO" id="GO:0008821">
    <property type="term" value="F:crossover junction DNA endonuclease activity"/>
    <property type="evidence" value="ECO:0007669"/>
    <property type="project" value="UniProtKB-UniRule"/>
</dbReference>
<feature type="region of interest" description="Disordered" evidence="14">
    <location>
        <begin position="164"/>
        <end position="203"/>
    </location>
</feature>
<dbReference type="Gene3D" id="3.40.50.10130">
    <property type="match status" value="1"/>
</dbReference>
<dbReference type="Gene3D" id="1.10.150.110">
    <property type="entry name" value="DNA polymerase beta, N-terminal domain-like"/>
    <property type="match status" value="1"/>
</dbReference>
<comment type="subunit">
    <text evidence="13">Interacts with EME1.</text>
</comment>
<dbReference type="PANTHER" id="PTHR13451">
    <property type="entry name" value="CLASS II CROSSOVER JUNCTION ENDONUCLEASE MUS81"/>
    <property type="match status" value="1"/>
</dbReference>
<comment type="subcellular location">
    <subcellularLocation>
        <location evidence="2 13">Nucleus</location>
    </subcellularLocation>
</comment>
<evidence type="ECO:0000256" key="8">
    <source>
        <dbReference type="ARBA" id="ARBA00022801"/>
    </source>
</evidence>
<dbReference type="InterPro" id="IPR036388">
    <property type="entry name" value="WH-like_DNA-bd_sf"/>
</dbReference>
<dbReference type="EMBL" id="LR007392">
    <property type="protein sequence ID" value="SVE77011.1"/>
    <property type="molecule type" value="mRNA"/>
</dbReference>
<name>A0A4Y7M6V3_9CRUS</name>
<evidence type="ECO:0000256" key="4">
    <source>
        <dbReference type="ARBA" id="ARBA00022722"/>
    </source>
</evidence>
<dbReference type="FunFam" id="1.10.10.10:FF:000307">
    <property type="entry name" value="Crossover junction endonuclease MUS81"/>
    <property type="match status" value="1"/>
</dbReference>
<protein>
    <recommendedName>
        <fullName evidence="13">Crossover junction endonuclease MUS81</fullName>
        <ecNumber evidence="13">3.1.22.-</ecNumber>
    </recommendedName>
</protein>
<dbReference type="InterPro" id="IPR027421">
    <property type="entry name" value="DNA_pol_lamdba_lyase_dom_sf"/>
</dbReference>
<evidence type="ECO:0000256" key="11">
    <source>
        <dbReference type="ARBA" id="ARBA00023204"/>
    </source>
</evidence>
<keyword evidence="12 13" id="KW-0539">Nucleus</keyword>
<keyword evidence="9 13" id="KW-0460">Magnesium</keyword>
<reference evidence="16" key="1">
    <citation type="submission" date="2018-08" db="EMBL/GenBank/DDBJ databases">
        <authorList>
            <person name="Cornetti L."/>
        </authorList>
    </citation>
    <scope>NUCLEOTIDE SEQUENCE</scope>
    <source>
        <strain evidence="16">US-AR</strain>
        <strain evidence="17">US-MO</strain>
    </source>
</reference>
<dbReference type="GO" id="GO:0000727">
    <property type="term" value="P:double-strand break repair via break-induced replication"/>
    <property type="evidence" value="ECO:0007669"/>
    <property type="project" value="UniProtKB-UniRule"/>
</dbReference>
<keyword evidence="5 13" id="KW-0479">Metal-binding</keyword>
<dbReference type="GO" id="GO:0031573">
    <property type="term" value="P:mitotic intra-S DNA damage checkpoint signaling"/>
    <property type="evidence" value="ECO:0007669"/>
    <property type="project" value="TreeGrafter"/>
</dbReference>
<dbReference type="GO" id="GO:0006308">
    <property type="term" value="P:DNA catabolic process"/>
    <property type="evidence" value="ECO:0007669"/>
    <property type="project" value="UniProtKB-UniRule"/>
</dbReference>
<evidence type="ECO:0000256" key="12">
    <source>
        <dbReference type="ARBA" id="ARBA00023242"/>
    </source>
</evidence>
<accession>A0A4Y7M6V3</accession>
<dbReference type="CDD" id="cd21036">
    <property type="entry name" value="WH_MUS81"/>
    <property type="match status" value="1"/>
</dbReference>
<dbReference type="AlphaFoldDB" id="A0A4Y7M6V3"/>
<dbReference type="GO" id="GO:0003677">
    <property type="term" value="F:DNA binding"/>
    <property type="evidence" value="ECO:0007669"/>
    <property type="project" value="UniProtKB-UniRule"/>
</dbReference>
<dbReference type="GO" id="GO:0048476">
    <property type="term" value="C:Holliday junction resolvase complex"/>
    <property type="evidence" value="ECO:0007669"/>
    <property type="project" value="UniProtKB-UniRule"/>
</dbReference>
<dbReference type="InterPro" id="IPR047416">
    <property type="entry name" value="XPF_nuclease_Mus81"/>
</dbReference>
<dbReference type="GO" id="GO:0048257">
    <property type="term" value="F:3'-flap endonuclease activity"/>
    <property type="evidence" value="ECO:0007669"/>
    <property type="project" value="TreeGrafter"/>
</dbReference>
<dbReference type="FunFam" id="3.40.50.10130:FF:000003">
    <property type="entry name" value="Crossover junction endonuclease MUS81"/>
    <property type="match status" value="1"/>
</dbReference>
<dbReference type="InterPro" id="IPR047417">
    <property type="entry name" value="WHD_MUS81"/>
</dbReference>
<dbReference type="GO" id="GO:0005634">
    <property type="term" value="C:nucleus"/>
    <property type="evidence" value="ECO:0007669"/>
    <property type="project" value="UniProtKB-SubCell"/>
</dbReference>
<evidence type="ECO:0000313" key="17">
    <source>
        <dbReference type="EMBL" id="SVE78237.1"/>
    </source>
</evidence>
<dbReference type="SUPFAM" id="SSF52980">
    <property type="entry name" value="Restriction endonuclease-like"/>
    <property type="match status" value="1"/>
</dbReference>
<comment type="similarity">
    <text evidence="3 13">Belongs to the XPF family.</text>
</comment>
<proteinExistence type="evidence at transcript level"/>
<dbReference type="Gene3D" id="1.10.150.670">
    <property type="entry name" value="Crossover junction endonuclease EME1, DNA-binding domain"/>
    <property type="match status" value="1"/>
</dbReference>
<dbReference type="GO" id="GO:0046872">
    <property type="term" value="F:metal ion binding"/>
    <property type="evidence" value="ECO:0007669"/>
    <property type="project" value="UniProtKB-UniRule"/>
</dbReference>
<dbReference type="GO" id="GO:0000712">
    <property type="term" value="P:resolution of meiotic recombination intermediates"/>
    <property type="evidence" value="ECO:0007669"/>
    <property type="project" value="TreeGrafter"/>
</dbReference>
<keyword evidence="11 13" id="KW-0234">DNA repair</keyword>
<sequence>MENAIAVSLSKEKNSSSRIVESQETKCMAAFFATEEGSTVLYEAVKKFMSTSDGILIVENAIVAAVGTVMRDMATTCCVKKRVRITRKPKSCPNPLFEKWLIELKEDAARKESKLQYVYGKALKSLQKYPLVLESAKECKVLQHFGDGLCKIIEKKLTEHISRGGTLRNDLESSSSENENPPKKQSRSSIPQRNPNPQPKEYIPTRRSGAYALLMALHKHTTVDGYLKKKDLQELAQPYADVSFCQTDVLNAQYYSAWSSMTTLINKELVDKKGNPAKYQLTESGKSLASKLEQVEAELYGTTVSTAVHQECAETFPAKPVSPVKATSKVHVKASRVRKAIEQTFRPATLQGIDTSSTSNGILQPDDLILIEDDEFDRYAQRSLFSNSNRGGVAANPVKPAIQEEEIVVEEQPVPYTDIRDKVTLKAGEYDIVLCVDIAEVSGSSGSGKNQKETAAKAFQNCGVSYDVRKLSIGDYLWICKPKTSSGISSDKELSLPYVVERKRMDDVVSSIKDGRFKEQKFRLKHSGLVRPIYLIEEFGSRQNLGLPEASVLQAIANTLIIEKFQVQWTQKSDDSIAFLVQMTKQLTEIYHGKTVTSRGCQEKVGSDWQTSLITFKELYTNSTKLKPLSVTQMFAKQLMQLHGLSGEKAEAIVKVYPTPSSLMDALKHAGESASTLLSCLEYGKAKRKIGLSISALLAKLYTEERLR</sequence>
<keyword evidence="6 13" id="KW-0255">Endonuclease</keyword>
<evidence type="ECO:0000256" key="13">
    <source>
        <dbReference type="RuleBase" id="RU369042"/>
    </source>
</evidence>
<evidence type="ECO:0000256" key="3">
    <source>
        <dbReference type="ARBA" id="ARBA00010015"/>
    </source>
</evidence>
<dbReference type="Pfam" id="PF02732">
    <property type="entry name" value="ERCC4"/>
    <property type="match status" value="1"/>
</dbReference>
<evidence type="ECO:0000256" key="2">
    <source>
        <dbReference type="ARBA" id="ARBA00004123"/>
    </source>
</evidence>
<evidence type="ECO:0000256" key="10">
    <source>
        <dbReference type="ARBA" id="ARBA00023172"/>
    </source>
</evidence>
<evidence type="ECO:0000256" key="5">
    <source>
        <dbReference type="ARBA" id="ARBA00022723"/>
    </source>
</evidence>
<feature type="domain" description="ERCC4" evidence="15">
    <location>
        <begin position="433"/>
        <end position="540"/>
    </location>
</feature>
<evidence type="ECO:0000256" key="14">
    <source>
        <dbReference type="SAM" id="MobiDB-lite"/>
    </source>
</evidence>
<dbReference type="Pfam" id="PF21292">
    <property type="entry name" value="EME1-MUS81_C"/>
    <property type="match status" value="1"/>
</dbReference>
<evidence type="ECO:0000313" key="16">
    <source>
        <dbReference type="EMBL" id="SVE77011.1"/>
    </source>
</evidence>
<dbReference type="EC" id="3.1.22.-" evidence="13"/>
<dbReference type="EMBL" id="LR008618">
    <property type="protein sequence ID" value="SVE78237.1"/>
    <property type="molecule type" value="mRNA"/>
</dbReference>
<dbReference type="InterPro" id="IPR011335">
    <property type="entry name" value="Restrct_endonuc-II-like"/>
</dbReference>
<keyword evidence="8 13" id="KW-0378">Hydrolase</keyword>
<evidence type="ECO:0000259" key="15">
    <source>
        <dbReference type="SMART" id="SM00891"/>
    </source>
</evidence>
<dbReference type="InterPro" id="IPR042530">
    <property type="entry name" value="EME1/EME2_C"/>
</dbReference>
<dbReference type="SUPFAM" id="SSF47802">
    <property type="entry name" value="DNA polymerase beta, N-terminal domain-like"/>
    <property type="match status" value="1"/>
</dbReference>
<comment type="cofactor">
    <cofactor evidence="1 13">
        <name>Mg(2+)</name>
        <dbReference type="ChEBI" id="CHEBI:18420"/>
    </cofactor>
</comment>
<dbReference type="Pfam" id="PF21136">
    <property type="entry name" value="WHD_MUS81"/>
    <property type="match status" value="1"/>
</dbReference>
<dbReference type="InterPro" id="IPR033309">
    <property type="entry name" value="Mus81"/>
</dbReference>
<dbReference type="FunFam" id="1.10.150.110:FF:000001">
    <property type="entry name" value="Putative Crossover junction endonuclease MUS81"/>
    <property type="match status" value="1"/>
</dbReference>
<keyword evidence="4 13" id="KW-0540">Nuclease</keyword>
<evidence type="ECO:0000256" key="6">
    <source>
        <dbReference type="ARBA" id="ARBA00022759"/>
    </source>
</evidence>
<dbReference type="CDD" id="cd20074">
    <property type="entry name" value="XPF_nuclease_Mus81"/>
    <property type="match status" value="1"/>
</dbReference>
<gene>
    <name evidence="16" type="primary">EOG090X06E6</name>
</gene>
<dbReference type="PANTHER" id="PTHR13451:SF0">
    <property type="entry name" value="CROSSOVER JUNCTION ENDONUCLEASE MUS81"/>
    <property type="match status" value="1"/>
</dbReference>
<dbReference type="Pfam" id="PF14716">
    <property type="entry name" value="HHH_8"/>
    <property type="match status" value="1"/>
</dbReference>
<dbReference type="SMART" id="SM00891">
    <property type="entry name" value="ERCC4"/>
    <property type="match status" value="1"/>
</dbReference>
<dbReference type="InterPro" id="IPR010996">
    <property type="entry name" value="HHH_MUS81"/>
</dbReference>
<organism evidence="16">
    <name type="scientific">Daphnia lumholtzi</name>
    <dbReference type="NCBI Taxonomy" id="42856"/>
    <lineage>
        <taxon>Eukaryota</taxon>
        <taxon>Metazoa</taxon>
        <taxon>Ecdysozoa</taxon>
        <taxon>Arthropoda</taxon>
        <taxon>Crustacea</taxon>
        <taxon>Branchiopoda</taxon>
        <taxon>Diplostraca</taxon>
        <taxon>Cladocera</taxon>
        <taxon>Anomopoda</taxon>
        <taxon>Daphniidae</taxon>
        <taxon>Daphnia</taxon>
    </lineage>
</organism>